<protein>
    <recommendedName>
        <fullName evidence="4">CCR4-NOT transcription complex subunit 11</fullName>
    </recommendedName>
</protein>
<evidence type="ECO:0000256" key="1">
    <source>
        <dbReference type="ARBA" id="ARBA00004123"/>
    </source>
</evidence>
<keyword evidence="5" id="KW-0963">Cytoplasm</keyword>
<dbReference type="EMBL" id="JAEPRD010000137">
    <property type="protein sequence ID" value="KAG2196909.1"/>
    <property type="molecule type" value="Genomic_DNA"/>
</dbReference>
<dbReference type="Pfam" id="PF10155">
    <property type="entry name" value="CNOT11"/>
    <property type="match status" value="1"/>
</dbReference>
<evidence type="ECO:0000256" key="7">
    <source>
        <dbReference type="ARBA" id="ARBA00023158"/>
    </source>
</evidence>
<dbReference type="GO" id="GO:0005634">
    <property type="term" value="C:nucleus"/>
    <property type="evidence" value="ECO:0007669"/>
    <property type="project" value="UniProtKB-SubCell"/>
</dbReference>
<dbReference type="PANTHER" id="PTHR15975">
    <property type="entry name" value="CCR4-NOT TRANSCRIPTION COMPLEX SUBUNIT 11"/>
    <property type="match status" value="1"/>
</dbReference>
<dbReference type="PANTHER" id="PTHR15975:SF0">
    <property type="entry name" value="CCR4-NOT TRANSCRIPTION COMPLEX SUBUNIT 11"/>
    <property type="match status" value="1"/>
</dbReference>
<comment type="similarity">
    <text evidence="3">Belongs to the CNOT11 family.</text>
</comment>
<comment type="subcellular location">
    <subcellularLocation>
        <location evidence="2">Cytoplasm</location>
    </subcellularLocation>
    <subcellularLocation>
        <location evidence="1">Nucleus</location>
    </subcellularLocation>
</comment>
<keyword evidence="11" id="KW-1185">Reference proteome</keyword>
<keyword evidence="7" id="KW-0943">RNA-mediated gene silencing</keyword>
<evidence type="ECO:0000256" key="5">
    <source>
        <dbReference type="ARBA" id="ARBA00022490"/>
    </source>
</evidence>
<comment type="caution">
    <text evidence="10">The sequence shown here is derived from an EMBL/GenBank/DDBJ whole genome shotgun (WGS) entry which is preliminary data.</text>
</comment>
<evidence type="ECO:0000256" key="4">
    <source>
        <dbReference type="ARBA" id="ARBA00014872"/>
    </source>
</evidence>
<organism evidence="10 11">
    <name type="scientific">Mucor saturninus</name>
    <dbReference type="NCBI Taxonomy" id="64648"/>
    <lineage>
        <taxon>Eukaryota</taxon>
        <taxon>Fungi</taxon>
        <taxon>Fungi incertae sedis</taxon>
        <taxon>Mucoromycota</taxon>
        <taxon>Mucoromycotina</taxon>
        <taxon>Mucoromycetes</taxon>
        <taxon>Mucorales</taxon>
        <taxon>Mucorineae</taxon>
        <taxon>Mucoraceae</taxon>
        <taxon>Mucor</taxon>
    </lineage>
</organism>
<evidence type="ECO:0000256" key="6">
    <source>
        <dbReference type="ARBA" id="ARBA00023015"/>
    </source>
</evidence>
<evidence type="ECO:0000256" key="3">
    <source>
        <dbReference type="ARBA" id="ARBA00008030"/>
    </source>
</evidence>
<evidence type="ECO:0000256" key="2">
    <source>
        <dbReference type="ARBA" id="ARBA00004496"/>
    </source>
</evidence>
<dbReference type="Proteomes" id="UP000603453">
    <property type="component" value="Unassembled WGS sequence"/>
</dbReference>
<dbReference type="GO" id="GO:0031047">
    <property type="term" value="P:regulatory ncRNA-mediated gene silencing"/>
    <property type="evidence" value="ECO:0007669"/>
    <property type="project" value="UniProtKB-KW"/>
</dbReference>
<keyword evidence="8" id="KW-0804">Transcription</keyword>
<evidence type="ECO:0000313" key="11">
    <source>
        <dbReference type="Proteomes" id="UP000603453"/>
    </source>
</evidence>
<reference evidence="10" key="1">
    <citation type="submission" date="2020-12" db="EMBL/GenBank/DDBJ databases">
        <title>Metabolic potential, ecology and presence of endohyphal bacteria is reflected in genomic diversity of Mucoromycotina.</title>
        <authorList>
            <person name="Muszewska A."/>
            <person name="Okrasinska A."/>
            <person name="Steczkiewicz K."/>
            <person name="Drgas O."/>
            <person name="Orlowska M."/>
            <person name="Perlinska-Lenart U."/>
            <person name="Aleksandrzak-Piekarczyk T."/>
            <person name="Szatraj K."/>
            <person name="Zielenkiewicz U."/>
            <person name="Pilsyk S."/>
            <person name="Malc E."/>
            <person name="Mieczkowski P."/>
            <person name="Kruszewska J.S."/>
            <person name="Biernat P."/>
            <person name="Pawlowska J."/>
        </authorList>
    </citation>
    <scope>NUCLEOTIDE SEQUENCE</scope>
    <source>
        <strain evidence="10">WA0000017839</strain>
    </source>
</reference>
<accession>A0A8H7QQY3</accession>
<gene>
    <name evidence="10" type="ORF">INT47_005133</name>
</gene>
<evidence type="ECO:0000256" key="8">
    <source>
        <dbReference type="ARBA" id="ARBA00023163"/>
    </source>
</evidence>
<dbReference type="AlphaFoldDB" id="A0A8H7QQY3"/>
<dbReference type="InterPro" id="IPR019312">
    <property type="entry name" value="CNOT11"/>
</dbReference>
<evidence type="ECO:0000313" key="10">
    <source>
        <dbReference type="EMBL" id="KAG2196909.1"/>
    </source>
</evidence>
<dbReference type="GO" id="GO:0005737">
    <property type="term" value="C:cytoplasm"/>
    <property type="evidence" value="ECO:0007669"/>
    <property type="project" value="UniProtKB-SubCell"/>
</dbReference>
<dbReference type="GO" id="GO:0030014">
    <property type="term" value="C:CCR4-NOT complex"/>
    <property type="evidence" value="ECO:0007669"/>
    <property type="project" value="InterPro"/>
</dbReference>
<sequence length="326" mass="37861">MVEKEKSFSEIYQTFLSRQESQHHDAFTAACNVWLQFDTLRDQASRLAILYILYSQYSMVPIDRNPFLTFFLQLLEHPFSDIEDHFIYCILEDTVSRLEDLSPKEICEDAAKLPDIQKDPKYLELLQLKVARLIHDPYVQSIVILDEKITSILSSACTRTLTLKENEQLRMEQRLSDYPLSSMIPPEGLTDLIEINQFSALQIVPHLFQCESSPLYQQALLNTRVTINSLEVVHHVLVNHGVPVPADFIHYYISHSIQSCEQCSNKDRQVKQVARFIQSLLEKGLIQMKDYYIEIQSFCLSFIKLKAVANLFRLASQEAQQQQQQK</sequence>
<proteinExistence type="inferred from homology"/>
<dbReference type="OrthoDB" id="10265389at2759"/>
<keyword evidence="6" id="KW-0805">Transcription regulation</keyword>
<keyword evidence="9" id="KW-0539">Nucleus</keyword>
<evidence type="ECO:0000256" key="9">
    <source>
        <dbReference type="ARBA" id="ARBA00023242"/>
    </source>
</evidence>
<name>A0A8H7QQY3_9FUNG</name>